<dbReference type="Gene3D" id="2.40.150.20">
    <property type="entry name" value="Ribosomal protein L14"/>
    <property type="match status" value="1"/>
</dbReference>
<dbReference type="GO" id="GO:0003735">
    <property type="term" value="F:structural constituent of ribosome"/>
    <property type="evidence" value="ECO:0007669"/>
    <property type="project" value="InterPro"/>
</dbReference>
<evidence type="ECO:0000256" key="2">
    <source>
        <dbReference type="ARBA" id="ARBA00022980"/>
    </source>
</evidence>
<dbReference type="GO" id="GO:0005840">
    <property type="term" value="C:ribosome"/>
    <property type="evidence" value="ECO:0007669"/>
    <property type="project" value="UniProtKB-KW"/>
</dbReference>
<protein>
    <recommendedName>
        <fullName evidence="4">Large ribosomal subunit protein uL14</fullName>
    </recommendedName>
    <alternativeName>
        <fullName evidence="5">60S ribosomal protein L23</fullName>
    </alternativeName>
</protein>
<evidence type="ECO:0000256" key="1">
    <source>
        <dbReference type="ARBA" id="ARBA00010745"/>
    </source>
</evidence>
<evidence type="ECO:0000256" key="6">
    <source>
        <dbReference type="RuleBase" id="RU003949"/>
    </source>
</evidence>
<dbReference type="EMBL" id="CM001260">
    <property type="protein sequence ID" value="EHH28409.1"/>
    <property type="molecule type" value="Genomic_DNA"/>
</dbReference>
<keyword evidence="3 6" id="KW-0687">Ribonucleoprotein</keyword>
<dbReference type="Proteomes" id="UP000013456">
    <property type="component" value="Chromosome 8"/>
</dbReference>
<dbReference type="HOGENOM" id="CLU_095071_3_2_1"/>
<comment type="similarity">
    <text evidence="1 6">Belongs to the universal ribosomal protein uL14 family.</text>
</comment>
<reference evidence="7" key="1">
    <citation type="journal article" date="2011" name="Nat. Biotechnol.">
        <title>Genome sequencing and comparison of two nonhuman primate animal models, the cynomolgus and Chinese rhesus macaques.</title>
        <authorList>
            <person name="Yan G."/>
            <person name="Zhang G."/>
            <person name="Fang X."/>
            <person name="Zhang Y."/>
            <person name="Li C."/>
            <person name="Ling F."/>
            <person name="Cooper D.N."/>
            <person name="Li Q."/>
            <person name="Li Y."/>
            <person name="van Gool A.J."/>
            <person name="Du H."/>
            <person name="Chen J."/>
            <person name="Chen R."/>
            <person name="Zhang P."/>
            <person name="Huang Z."/>
            <person name="Thompson J.R."/>
            <person name="Meng Y."/>
            <person name="Bai Y."/>
            <person name="Wang J."/>
            <person name="Zhuo M."/>
            <person name="Wang T."/>
            <person name="Huang Y."/>
            <person name="Wei L."/>
            <person name="Li J."/>
            <person name="Wang Z."/>
            <person name="Hu H."/>
            <person name="Yang P."/>
            <person name="Le L."/>
            <person name="Stenson P.D."/>
            <person name="Li B."/>
            <person name="Liu X."/>
            <person name="Ball E.V."/>
            <person name="An N."/>
            <person name="Huang Q."/>
            <person name="Zhang Y."/>
            <person name="Fan W."/>
            <person name="Zhang X."/>
            <person name="Li Y."/>
            <person name="Wang W."/>
            <person name="Katze M.G."/>
            <person name="Su B."/>
            <person name="Nielsen R."/>
            <person name="Yang H."/>
            <person name="Wang J."/>
            <person name="Wang X."/>
            <person name="Wang J."/>
        </authorList>
    </citation>
    <scope>NUCLEOTIDE SEQUENCE [LARGE SCALE GENOMIC DNA]</scope>
    <source>
        <strain evidence="7">CR-5</strain>
    </source>
</reference>
<sequence length="77" mass="8145">HQSEDVVGPLGVKFWISLGLPIGTVINCAGNTEAKNLYVISVKGIKGELNRLPAAGIGDMVMATVKKGTPELRKKVD</sequence>
<dbReference type="InterPro" id="IPR036853">
    <property type="entry name" value="Ribosomal_uL14_sf"/>
</dbReference>
<evidence type="ECO:0000256" key="3">
    <source>
        <dbReference type="ARBA" id="ARBA00023274"/>
    </source>
</evidence>
<keyword evidence="2 6" id="KW-0689">Ribosomal protein</keyword>
<feature type="non-terminal residue" evidence="7">
    <location>
        <position position="77"/>
    </location>
</feature>
<dbReference type="SUPFAM" id="SSF50193">
    <property type="entry name" value="Ribosomal protein L14"/>
    <property type="match status" value="1"/>
</dbReference>
<dbReference type="SMART" id="SM01374">
    <property type="entry name" value="Ribosomal_L14"/>
    <property type="match status" value="1"/>
</dbReference>
<dbReference type="Pfam" id="PF00238">
    <property type="entry name" value="Ribosomal_L14"/>
    <property type="match status" value="1"/>
</dbReference>
<proteinExistence type="inferred from homology"/>
<feature type="non-terminal residue" evidence="7">
    <location>
        <position position="1"/>
    </location>
</feature>
<dbReference type="GO" id="GO:1990904">
    <property type="term" value="C:ribonucleoprotein complex"/>
    <property type="evidence" value="ECO:0007669"/>
    <property type="project" value="UniProtKB-KW"/>
</dbReference>
<evidence type="ECO:0000256" key="4">
    <source>
        <dbReference type="ARBA" id="ARBA00035199"/>
    </source>
</evidence>
<evidence type="ECO:0000313" key="7">
    <source>
        <dbReference type="EMBL" id="EHH28409.1"/>
    </source>
</evidence>
<dbReference type="PANTHER" id="PTHR11761:SF8">
    <property type="entry name" value="LARGE RIBOSOMAL SUBUNIT PROTEIN UL14"/>
    <property type="match status" value="1"/>
</dbReference>
<name>F6SFM9_MACMU</name>
<organism evidence="7">
    <name type="scientific">Macaca mulatta</name>
    <name type="common">Rhesus macaque</name>
    <dbReference type="NCBI Taxonomy" id="9544"/>
    <lineage>
        <taxon>Eukaryota</taxon>
        <taxon>Metazoa</taxon>
        <taxon>Chordata</taxon>
        <taxon>Craniata</taxon>
        <taxon>Vertebrata</taxon>
        <taxon>Euteleostomi</taxon>
        <taxon>Mammalia</taxon>
        <taxon>Eutheria</taxon>
        <taxon>Euarchontoglires</taxon>
        <taxon>Primates</taxon>
        <taxon>Haplorrhini</taxon>
        <taxon>Catarrhini</taxon>
        <taxon>Cercopithecidae</taxon>
        <taxon>Cercopithecinae</taxon>
        <taxon>Macaca</taxon>
    </lineage>
</organism>
<evidence type="ECO:0000256" key="5">
    <source>
        <dbReference type="ARBA" id="ARBA00035326"/>
    </source>
</evidence>
<dbReference type="InterPro" id="IPR000218">
    <property type="entry name" value="Ribosomal_uL14"/>
</dbReference>
<accession>F6SFM9</accession>
<dbReference type="PANTHER" id="PTHR11761">
    <property type="entry name" value="50S/60S RIBOSOMAL PROTEIN L14/L23"/>
    <property type="match status" value="1"/>
</dbReference>
<gene>
    <name evidence="7" type="ORF">EGK_18842</name>
</gene>
<dbReference type="AlphaFoldDB" id="F6SFM9"/>
<dbReference type="GO" id="GO:0006412">
    <property type="term" value="P:translation"/>
    <property type="evidence" value="ECO:0007669"/>
    <property type="project" value="InterPro"/>
</dbReference>